<dbReference type="SMART" id="SM00184">
    <property type="entry name" value="RING"/>
    <property type="match status" value="1"/>
</dbReference>
<keyword evidence="3" id="KW-0862">Zinc</keyword>
<feature type="compositionally biased region" description="Low complexity" evidence="5">
    <location>
        <begin position="479"/>
        <end position="496"/>
    </location>
</feature>
<evidence type="ECO:0000256" key="2">
    <source>
        <dbReference type="ARBA" id="ARBA00022803"/>
    </source>
</evidence>
<gene>
    <name evidence="7" type="ORF">HYH03_002440</name>
</gene>
<feature type="repeat" description="TPR" evidence="4">
    <location>
        <begin position="95"/>
        <end position="128"/>
    </location>
</feature>
<accession>A0A835YDZ2</accession>
<feature type="region of interest" description="Disordered" evidence="5">
    <location>
        <begin position="634"/>
        <end position="653"/>
    </location>
</feature>
<proteinExistence type="predicted"/>
<name>A0A835YDZ2_9CHLO</name>
<dbReference type="OrthoDB" id="3045089at2759"/>
<feature type="repeat" description="TPR" evidence="4">
    <location>
        <begin position="61"/>
        <end position="94"/>
    </location>
</feature>
<dbReference type="Gene3D" id="3.30.40.10">
    <property type="entry name" value="Zinc/RING finger domain, C3HC4 (zinc finger)"/>
    <property type="match status" value="1"/>
</dbReference>
<dbReference type="Gene3D" id="1.25.40.10">
    <property type="entry name" value="Tetratricopeptide repeat domain"/>
    <property type="match status" value="1"/>
</dbReference>
<dbReference type="PANTHER" id="PTHR44858">
    <property type="entry name" value="TETRATRICOPEPTIDE REPEAT PROTEIN 6"/>
    <property type="match status" value="1"/>
</dbReference>
<feature type="region of interest" description="Disordered" evidence="5">
    <location>
        <begin position="1"/>
        <end position="28"/>
    </location>
</feature>
<keyword evidence="8" id="KW-1185">Reference proteome</keyword>
<dbReference type="PANTHER" id="PTHR44858:SF1">
    <property type="entry name" value="UDP-N-ACETYLGLUCOSAMINE--PEPTIDE N-ACETYLGLUCOSAMINYLTRANSFERASE SPINDLY-RELATED"/>
    <property type="match status" value="1"/>
</dbReference>
<dbReference type="PROSITE" id="PS50089">
    <property type="entry name" value="ZF_RING_2"/>
    <property type="match status" value="1"/>
</dbReference>
<dbReference type="PROSITE" id="PS50005">
    <property type="entry name" value="TPR"/>
    <property type="match status" value="2"/>
</dbReference>
<evidence type="ECO:0000256" key="4">
    <source>
        <dbReference type="PROSITE-ProRule" id="PRU00339"/>
    </source>
</evidence>
<evidence type="ECO:0000259" key="6">
    <source>
        <dbReference type="PROSITE" id="PS50089"/>
    </source>
</evidence>
<dbReference type="SMART" id="SM00028">
    <property type="entry name" value="TPR"/>
    <property type="match status" value="3"/>
</dbReference>
<dbReference type="InterPro" id="IPR050498">
    <property type="entry name" value="Ycf3"/>
</dbReference>
<dbReference type="SUPFAM" id="SSF48452">
    <property type="entry name" value="TPR-like"/>
    <property type="match status" value="1"/>
</dbReference>
<evidence type="ECO:0000256" key="5">
    <source>
        <dbReference type="SAM" id="MobiDB-lite"/>
    </source>
</evidence>
<dbReference type="Proteomes" id="UP000612055">
    <property type="component" value="Unassembled WGS sequence"/>
</dbReference>
<dbReference type="SUPFAM" id="SSF57850">
    <property type="entry name" value="RING/U-box"/>
    <property type="match status" value="1"/>
</dbReference>
<feature type="region of interest" description="Disordered" evidence="5">
    <location>
        <begin position="169"/>
        <end position="189"/>
    </location>
</feature>
<evidence type="ECO:0000256" key="1">
    <source>
        <dbReference type="ARBA" id="ARBA00022737"/>
    </source>
</evidence>
<evidence type="ECO:0000313" key="8">
    <source>
        <dbReference type="Proteomes" id="UP000612055"/>
    </source>
</evidence>
<dbReference type="InterPro" id="IPR019734">
    <property type="entry name" value="TPR_rpt"/>
</dbReference>
<dbReference type="AlphaFoldDB" id="A0A835YDZ2"/>
<evidence type="ECO:0000313" key="7">
    <source>
        <dbReference type="EMBL" id="KAG2499493.1"/>
    </source>
</evidence>
<feature type="region of interest" description="Disordered" evidence="5">
    <location>
        <begin position="268"/>
        <end position="296"/>
    </location>
</feature>
<feature type="domain" description="RING-type" evidence="6">
    <location>
        <begin position="199"/>
        <end position="238"/>
    </location>
</feature>
<keyword evidence="1" id="KW-0677">Repeat</keyword>
<organism evidence="7 8">
    <name type="scientific">Edaphochlamys debaryana</name>
    <dbReference type="NCBI Taxonomy" id="47281"/>
    <lineage>
        <taxon>Eukaryota</taxon>
        <taxon>Viridiplantae</taxon>
        <taxon>Chlorophyta</taxon>
        <taxon>core chlorophytes</taxon>
        <taxon>Chlorophyceae</taxon>
        <taxon>CS clade</taxon>
        <taxon>Chlamydomonadales</taxon>
        <taxon>Chlamydomonadales incertae sedis</taxon>
        <taxon>Edaphochlamys</taxon>
    </lineage>
</organism>
<dbReference type="InterPro" id="IPR011990">
    <property type="entry name" value="TPR-like_helical_dom_sf"/>
</dbReference>
<feature type="compositionally biased region" description="Gly residues" evidence="5">
    <location>
        <begin position="569"/>
        <end position="581"/>
    </location>
</feature>
<keyword evidence="3" id="KW-0479">Metal-binding</keyword>
<feature type="region of interest" description="Disordered" evidence="5">
    <location>
        <begin position="559"/>
        <end position="597"/>
    </location>
</feature>
<dbReference type="InterPro" id="IPR001841">
    <property type="entry name" value="Znf_RING"/>
</dbReference>
<dbReference type="InterPro" id="IPR013083">
    <property type="entry name" value="Znf_RING/FYVE/PHD"/>
</dbReference>
<feature type="compositionally biased region" description="Low complexity" evidence="5">
    <location>
        <begin position="268"/>
        <end position="280"/>
    </location>
</feature>
<keyword evidence="3" id="KW-0863">Zinc-finger</keyword>
<feature type="region of interest" description="Disordered" evidence="5">
    <location>
        <begin position="521"/>
        <end position="541"/>
    </location>
</feature>
<feature type="region of interest" description="Disordered" evidence="5">
    <location>
        <begin position="479"/>
        <end position="498"/>
    </location>
</feature>
<sequence length="653" mass="64545">MGCSSSTHAVAPAPGSDQADKPQPVTPDSRVLRGQAYYTAGKVAEALKEFNATIATWPTYARAYLERGNVRLDQKDFAAAVGDYTMALQLQGNLLQAYVMRCHARMALRQYNEALQDVREAERLDPENAQVKALKAQVRKAQAGGGGALAAAAAAAAAAAGGLVVPGAGSGGPGSEDEDAFAGVDTPKSTPSPSVRKLCMVCMDAERECRLRPCMHAALCVECAEGLMARGYGCPICSCKIEQVEKGAFMRTFTVEEAQGIAAAARITASPGAPSPGKSPLGRRFAPQASMNGPSLDNIAEVDEEAHAAADAAADAARAASTGSGAGTPRDALAAVASAPAPPVTLEPHPLAARSARSIAAQLESAATPPAAAAAAAAASVASTAPAWLPGAVESIEEEPAAADGAPSLAGGLPSGLAAEVAAAAQRGDEGLVLSPGTSAHMANSLADWIDQRQSNTGASGGVASFNASLRLPSGGAAALAPAAAGPGPGPQLAAAGSGGVRGSFEGFALNPAAGSMPSAVRLSGPVGEGCHSRSGSGRLSSSLFSSLSIRRCREAGGDGLTASCSGRQGLGREGSGGGSGRWAAGLGPPGPGPAGRCSSAWADAPLLLAAAGAMPALDSEAAALPGRGRLAGLLGRRRPSGVATAGGRGPLR</sequence>
<dbReference type="EMBL" id="JAEHOE010000006">
    <property type="protein sequence ID" value="KAG2499493.1"/>
    <property type="molecule type" value="Genomic_DNA"/>
</dbReference>
<dbReference type="GO" id="GO:0005737">
    <property type="term" value="C:cytoplasm"/>
    <property type="evidence" value="ECO:0007669"/>
    <property type="project" value="UniProtKB-ARBA"/>
</dbReference>
<dbReference type="GO" id="GO:0008270">
    <property type="term" value="F:zinc ion binding"/>
    <property type="evidence" value="ECO:0007669"/>
    <property type="project" value="UniProtKB-KW"/>
</dbReference>
<protein>
    <recommendedName>
        <fullName evidence="6">RING-type domain-containing protein</fullName>
    </recommendedName>
</protein>
<evidence type="ECO:0000256" key="3">
    <source>
        <dbReference type="PROSITE-ProRule" id="PRU00175"/>
    </source>
</evidence>
<reference evidence="7" key="1">
    <citation type="journal article" date="2020" name="bioRxiv">
        <title>Comparative genomics of Chlamydomonas.</title>
        <authorList>
            <person name="Craig R.J."/>
            <person name="Hasan A.R."/>
            <person name="Ness R.W."/>
            <person name="Keightley P.D."/>
        </authorList>
    </citation>
    <scope>NUCLEOTIDE SEQUENCE</scope>
    <source>
        <strain evidence="7">CCAP 11/70</strain>
    </source>
</reference>
<comment type="caution">
    <text evidence="7">The sequence shown here is derived from an EMBL/GenBank/DDBJ whole genome shotgun (WGS) entry which is preliminary data.</text>
</comment>
<keyword evidence="2 4" id="KW-0802">TPR repeat</keyword>
<dbReference type="Pfam" id="PF13920">
    <property type="entry name" value="zf-C3HC4_3"/>
    <property type="match status" value="1"/>
</dbReference>